<evidence type="ECO:0000256" key="5">
    <source>
        <dbReference type="ARBA" id="ARBA00023002"/>
    </source>
</evidence>
<dbReference type="GO" id="GO:0005829">
    <property type="term" value="C:cytosol"/>
    <property type="evidence" value="ECO:0007669"/>
    <property type="project" value="TreeGrafter"/>
</dbReference>
<comment type="function">
    <text evidence="7">Catalyzes the oxidation of glucose 6-phosphate to 6-phosphogluconolactone.</text>
</comment>
<evidence type="ECO:0000259" key="10">
    <source>
        <dbReference type="Pfam" id="PF02781"/>
    </source>
</evidence>
<dbReference type="RefSeq" id="WP_168058528.1">
    <property type="nucleotide sequence ID" value="NZ_VTOW01000001.1"/>
</dbReference>
<dbReference type="PROSITE" id="PS00069">
    <property type="entry name" value="G6P_DEHYDROGENASE"/>
    <property type="match status" value="1"/>
</dbReference>
<dbReference type="InterPro" id="IPR022675">
    <property type="entry name" value="G6P_DH_C"/>
</dbReference>
<dbReference type="InterPro" id="IPR019796">
    <property type="entry name" value="G6P_DH_AS"/>
</dbReference>
<evidence type="ECO:0000256" key="6">
    <source>
        <dbReference type="ARBA" id="ARBA00023277"/>
    </source>
</evidence>
<dbReference type="Pfam" id="PF00479">
    <property type="entry name" value="G6PD_N"/>
    <property type="match status" value="1"/>
</dbReference>
<keyword evidence="5 7" id="KW-0560">Oxidoreductase</keyword>
<dbReference type="PIRSF" id="PIRSF000110">
    <property type="entry name" value="G6PD"/>
    <property type="match status" value="1"/>
</dbReference>
<dbReference type="Proteomes" id="UP000534783">
    <property type="component" value="Unassembled WGS sequence"/>
</dbReference>
<evidence type="ECO:0000256" key="2">
    <source>
        <dbReference type="ARBA" id="ARBA00009975"/>
    </source>
</evidence>
<dbReference type="PRINTS" id="PR00079">
    <property type="entry name" value="G6PDHDRGNASE"/>
</dbReference>
<protein>
    <recommendedName>
        <fullName evidence="7">Glucose-6-phosphate 1-dehydrogenase</fullName>
        <shortName evidence="7">G6PD</shortName>
        <ecNumber evidence="7">1.1.1.49</ecNumber>
    </recommendedName>
</protein>
<reference evidence="11 12" key="1">
    <citation type="journal article" date="2020" name="Nature">
        <title>Bacterial chemolithoautotrophy via manganese oxidation.</title>
        <authorList>
            <person name="Yu H."/>
            <person name="Leadbetter J.R."/>
        </authorList>
    </citation>
    <scope>NUCLEOTIDE SEQUENCE [LARGE SCALE GENOMIC DNA]</scope>
    <source>
        <strain evidence="11 12">Mn-1</strain>
    </source>
</reference>
<dbReference type="Gene3D" id="3.40.50.720">
    <property type="entry name" value="NAD(P)-binding Rossmann-like Domain"/>
    <property type="match status" value="1"/>
</dbReference>
<comment type="caution">
    <text evidence="11">The sequence shown here is derived from an EMBL/GenBank/DDBJ whole genome shotgun (WGS) entry which is preliminary data.</text>
</comment>
<evidence type="ECO:0000259" key="9">
    <source>
        <dbReference type="Pfam" id="PF00479"/>
    </source>
</evidence>
<dbReference type="SUPFAM" id="SSF51735">
    <property type="entry name" value="NAD(P)-binding Rossmann-fold domains"/>
    <property type="match status" value="1"/>
</dbReference>
<evidence type="ECO:0000256" key="4">
    <source>
        <dbReference type="ARBA" id="ARBA00022857"/>
    </source>
</evidence>
<keyword evidence="4 7" id="KW-0521">NADP</keyword>
<dbReference type="GO" id="GO:0006006">
    <property type="term" value="P:glucose metabolic process"/>
    <property type="evidence" value="ECO:0007669"/>
    <property type="project" value="UniProtKB-KW"/>
</dbReference>
<feature type="binding site" evidence="7">
    <location>
        <position position="208"/>
    </location>
    <ligand>
        <name>substrate</name>
    </ligand>
</feature>
<sequence>MNPKENSDIPTAVVSGGVTSQQECKERVPEPGGLVIFGAAGDLTRRKLIPALFHLFQGGLLPDRWYVVGSSRNEMDDRAFRESVNASLDAFSKNDSGDPSLRERFVKRFHYLPGDFEEAGFYSHLRERLIRLDQAHGTGGNRLFYLATPPALYSGIVGQLGAAGLNRSAGWTRIVIEKPFGKDLASAQALSRKVRSVFKEEQIYRIDHYLGKETVQNILFFRFANAIFEPIWNRRYIDHVQITAAETLGVERRAGYYEGAGALRDMFQNHLLQLLSLVAMEPPSRFEADLIRDEKVKVLKSVRPILPEEVDRFSARGQYGPGILEGAPVAGYRSEPGVAPDSKTETYAALQIQIDNWRWQGVPFYLRSGKRLAKRVTEIAIEFKQVPHLLFKPLLSDAIASNTLVLRVQPGEGISLAFQAKHPGPKLCLGCVTMDFNYDGVFQIPSPEAYERLLLDCLAGDSMLFARGDWVELSWSLLTPILDAWNEKSASTSVPDYPAGSPGPKEADALIARDGRRWRPL</sequence>
<feature type="binding site" evidence="7">
    <location>
        <position position="72"/>
    </location>
    <ligand>
        <name>NADP(+)</name>
        <dbReference type="ChEBI" id="CHEBI:58349"/>
    </ligand>
</feature>
<evidence type="ECO:0000256" key="8">
    <source>
        <dbReference type="SAM" id="MobiDB-lite"/>
    </source>
</evidence>
<feature type="domain" description="Glucose-6-phosphate dehydrogenase NAD-binding" evidence="9">
    <location>
        <begin position="35"/>
        <end position="217"/>
    </location>
</feature>
<accession>A0A7X6DN94</accession>
<organism evidence="11 12">
    <name type="scientific">Candidatus Manganitrophus noduliformans</name>
    <dbReference type="NCBI Taxonomy" id="2606439"/>
    <lineage>
        <taxon>Bacteria</taxon>
        <taxon>Pseudomonadati</taxon>
        <taxon>Nitrospirota</taxon>
        <taxon>Nitrospiria</taxon>
        <taxon>Candidatus Troglogloeales</taxon>
        <taxon>Candidatus Manganitrophaceae</taxon>
        <taxon>Candidatus Manganitrophus</taxon>
    </lineage>
</organism>
<comment type="caution">
    <text evidence="7">Lacks conserved residue(s) required for the propagation of feature annotation.</text>
</comment>
<feature type="binding site" evidence="7">
    <location>
        <position position="265"/>
    </location>
    <ligand>
        <name>substrate</name>
    </ligand>
</feature>
<dbReference type="EC" id="1.1.1.49" evidence="7"/>
<dbReference type="Pfam" id="PF02781">
    <property type="entry name" value="G6PD_C"/>
    <property type="match status" value="1"/>
</dbReference>
<comment type="similarity">
    <text evidence="2 7">Belongs to the glucose-6-phosphate dehydrogenase family.</text>
</comment>
<gene>
    <name evidence="7 11" type="primary">zwf</name>
    <name evidence="11" type="ORF">MNODULE_05825</name>
</gene>
<dbReference type="PANTHER" id="PTHR23429:SF0">
    <property type="entry name" value="GLUCOSE-6-PHOSPHATE 1-DEHYDROGENASE"/>
    <property type="match status" value="1"/>
</dbReference>
<dbReference type="UniPathway" id="UPA00115">
    <property type="reaction ID" value="UER00408"/>
</dbReference>
<feature type="binding site" evidence="7">
    <location>
        <position position="370"/>
    </location>
    <ligand>
        <name>substrate</name>
    </ligand>
</feature>
<dbReference type="NCBIfam" id="TIGR00871">
    <property type="entry name" value="zwf"/>
    <property type="match status" value="1"/>
</dbReference>
<comment type="catalytic activity">
    <reaction evidence="7">
        <text>D-glucose 6-phosphate + NADP(+) = 6-phospho-D-glucono-1,5-lactone + NADPH + H(+)</text>
        <dbReference type="Rhea" id="RHEA:15841"/>
        <dbReference type="ChEBI" id="CHEBI:15378"/>
        <dbReference type="ChEBI" id="CHEBI:57783"/>
        <dbReference type="ChEBI" id="CHEBI:57955"/>
        <dbReference type="ChEBI" id="CHEBI:58349"/>
        <dbReference type="ChEBI" id="CHEBI:61548"/>
        <dbReference type="EC" id="1.1.1.49"/>
    </reaction>
</comment>
<feature type="binding site" evidence="7">
    <location>
        <position position="246"/>
    </location>
    <ligand>
        <name>substrate</name>
    </ligand>
</feature>
<dbReference type="SUPFAM" id="SSF55347">
    <property type="entry name" value="Glyceraldehyde-3-phosphate dehydrogenase-like, C-terminal domain"/>
    <property type="match status" value="1"/>
</dbReference>
<proteinExistence type="inferred from homology"/>
<dbReference type="HAMAP" id="MF_00966">
    <property type="entry name" value="G6PD"/>
    <property type="match status" value="1"/>
</dbReference>
<feature type="binding site" evidence="7">
    <location>
        <position position="212"/>
    </location>
    <ligand>
        <name>substrate</name>
    </ligand>
</feature>
<dbReference type="GO" id="GO:0009051">
    <property type="term" value="P:pentose-phosphate shunt, oxidative branch"/>
    <property type="evidence" value="ECO:0007669"/>
    <property type="project" value="TreeGrafter"/>
</dbReference>
<name>A0A7X6DN94_9BACT</name>
<dbReference type="GO" id="GO:0004345">
    <property type="term" value="F:glucose-6-phosphate dehydrogenase activity"/>
    <property type="evidence" value="ECO:0007669"/>
    <property type="project" value="UniProtKB-UniRule"/>
</dbReference>
<evidence type="ECO:0000313" key="12">
    <source>
        <dbReference type="Proteomes" id="UP000534783"/>
    </source>
</evidence>
<feature type="domain" description="Glucose-6-phosphate dehydrogenase C-terminal" evidence="10">
    <location>
        <begin position="220"/>
        <end position="519"/>
    </location>
</feature>
<evidence type="ECO:0000256" key="1">
    <source>
        <dbReference type="ARBA" id="ARBA00004937"/>
    </source>
</evidence>
<evidence type="ECO:0000313" key="11">
    <source>
        <dbReference type="EMBL" id="NKE70262.1"/>
    </source>
</evidence>
<dbReference type="AlphaFoldDB" id="A0A7X6DN94"/>
<dbReference type="InterPro" id="IPR022674">
    <property type="entry name" value="G6P_DH_NAD-bd"/>
</dbReference>
<feature type="active site" description="Proton acceptor" evidence="7">
    <location>
        <position position="270"/>
    </location>
</feature>
<dbReference type="InterPro" id="IPR001282">
    <property type="entry name" value="G6P_DH"/>
</dbReference>
<feature type="binding site" evidence="7">
    <location>
        <position position="178"/>
    </location>
    <ligand>
        <name>NADP(+)</name>
        <dbReference type="ChEBI" id="CHEBI:58349"/>
    </ligand>
</feature>
<keyword evidence="6 7" id="KW-0119">Carbohydrate metabolism</keyword>
<keyword evidence="3 7" id="KW-0313">Glucose metabolism</keyword>
<evidence type="ECO:0000256" key="7">
    <source>
        <dbReference type="HAMAP-Rule" id="MF_00966"/>
    </source>
</evidence>
<evidence type="ECO:0000256" key="3">
    <source>
        <dbReference type="ARBA" id="ARBA00022526"/>
    </source>
</evidence>
<dbReference type="InterPro" id="IPR036291">
    <property type="entry name" value="NAD(P)-bd_dom_sf"/>
</dbReference>
<feature type="binding site" evidence="7">
    <location>
        <begin position="115"/>
        <end position="116"/>
    </location>
    <ligand>
        <name>NADP(+)</name>
        <dbReference type="ChEBI" id="CHEBI:58349"/>
    </ligand>
</feature>
<feature type="region of interest" description="Disordered" evidence="8">
    <location>
        <begin position="1"/>
        <end position="20"/>
    </location>
</feature>
<dbReference type="Gene3D" id="3.30.360.10">
    <property type="entry name" value="Dihydrodipicolinate Reductase, domain 2"/>
    <property type="match status" value="1"/>
</dbReference>
<dbReference type="PANTHER" id="PTHR23429">
    <property type="entry name" value="GLUCOSE-6-PHOSPHATE 1-DEHYDROGENASE G6PD"/>
    <property type="match status" value="1"/>
</dbReference>
<dbReference type="GO" id="GO:0050661">
    <property type="term" value="F:NADP binding"/>
    <property type="evidence" value="ECO:0007669"/>
    <property type="project" value="UniProtKB-UniRule"/>
</dbReference>
<dbReference type="NCBIfam" id="NF009492">
    <property type="entry name" value="PRK12853.1-3"/>
    <property type="match status" value="1"/>
</dbReference>
<comment type="pathway">
    <text evidence="1 7">Carbohydrate degradation; pentose phosphate pathway; D-ribulose 5-phosphate from D-glucose 6-phosphate (oxidative stage): step 1/3.</text>
</comment>
<keyword evidence="12" id="KW-1185">Reference proteome</keyword>
<dbReference type="EMBL" id="VTOW01000001">
    <property type="protein sequence ID" value="NKE70262.1"/>
    <property type="molecule type" value="Genomic_DNA"/>
</dbReference>